<evidence type="ECO:0000259" key="1">
    <source>
        <dbReference type="PROSITE" id="PS51725"/>
    </source>
</evidence>
<reference evidence="2 3" key="1">
    <citation type="submission" date="2021-11" db="EMBL/GenBank/DDBJ databases">
        <title>Black yeast isolated from Biological Soil Crust.</title>
        <authorList>
            <person name="Kurbessoian T."/>
        </authorList>
    </citation>
    <scope>NUCLEOTIDE SEQUENCE [LARGE SCALE GENOMIC DNA]</scope>
    <source>
        <strain evidence="2 3">CCFEE 5522</strain>
    </source>
</reference>
<dbReference type="AlphaFoldDB" id="A0AAV9JIG3"/>
<sequence>MSVIPVSSSSINLVAIIWPAEGKFDRIKQVCADHCVEVERNEPGVLRYELIEEDVEPYRLMMVETYESMDAIRQHSSSESFGTMFKTFEDEGLMDRAPDVFSGRPIAGFQSRS</sequence>
<accession>A0AAV9JIG3</accession>
<dbReference type="InterPro" id="IPR011008">
    <property type="entry name" value="Dimeric_a/b-barrel"/>
</dbReference>
<feature type="domain" description="ABM" evidence="1">
    <location>
        <begin position="11"/>
        <end position="109"/>
    </location>
</feature>
<comment type="caution">
    <text evidence="2">The sequence shown here is derived from an EMBL/GenBank/DDBJ whole genome shotgun (WGS) entry which is preliminary data.</text>
</comment>
<evidence type="ECO:0000313" key="2">
    <source>
        <dbReference type="EMBL" id="KAK4545206.1"/>
    </source>
</evidence>
<dbReference type="Gene3D" id="3.30.70.100">
    <property type="match status" value="1"/>
</dbReference>
<dbReference type="PANTHER" id="PTHR40624">
    <property type="entry name" value="BIOSYNTHESIS MONOOXYGENASE, PUTATIVE (AFU_ORTHOLOGUE AFUA_1G12025)-RELATED"/>
    <property type="match status" value="1"/>
</dbReference>
<protein>
    <recommendedName>
        <fullName evidence="1">ABM domain-containing protein</fullName>
    </recommendedName>
</protein>
<name>A0AAV9JIG3_9PEZI</name>
<dbReference type="Proteomes" id="UP001324427">
    <property type="component" value="Unassembled WGS sequence"/>
</dbReference>
<evidence type="ECO:0000313" key="3">
    <source>
        <dbReference type="Proteomes" id="UP001324427"/>
    </source>
</evidence>
<dbReference type="InterPro" id="IPR007138">
    <property type="entry name" value="ABM_dom"/>
</dbReference>
<proteinExistence type="predicted"/>
<keyword evidence="3" id="KW-1185">Reference proteome</keyword>
<dbReference type="EMBL" id="JAVFHQ010000020">
    <property type="protein sequence ID" value="KAK4545206.1"/>
    <property type="molecule type" value="Genomic_DNA"/>
</dbReference>
<gene>
    <name evidence="2" type="ORF">LTR36_003385</name>
</gene>
<dbReference type="Pfam" id="PF03992">
    <property type="entry name" value="ABM"/>
    <property type="match status" value="1"/>
</dbReference>
<dbReference type="SUPFAM" id="SSF54909">
    <property type="entry name" value="Dimeric alpha+beta barrel"/>
    <property type="match status" value="1"/>
</dbReference>
<dbReference type="PANTHER" id="PTHR40624:SF1">
    <property type="entry name" value="BIOSYNTHESIS MONOOXYGENASE, PUTATIVE (AFU_ORTHOLOGUE AFUA_1G12025)-RELATED"/>
    <property type="match status" value="1"/>
</dbReference>
<organism evidence="2 3">
    <name type="scientific">Oleoguttula mirabilis</name>
    <dbReference type="NCBI Taxonomy" id="1507867"/>
    <lineage>
        <taxon>Eukaryota</taxon>
        <taxon>Fungi</taxon>
        <taxon>Dikarya</taxon>
        <taxon>Ascomycota</taxon>
        <taxon>Pezizomycotina</taxon>
        <taxon>Dothideomycetes</taxon>
        <taxon>Dothideomycetidae</taxon>
        <taxon>Mycosphaerellales</taxon>
        <taxon>Teratosphaeriaceae</taxon>
        <taxon>Oleoguttula</taxon>
    </lineage>
</organism>
<dbReference type="PROSITE" id="PS51725">
    <property type="entry name" value="ABM"/>
    <property type="match status" value="1"/>
</dbReference>